<dbReference type="EMBL" id="VSSQ01003973">
    <property type="protein sequence ID" value="MPM23181.1"/>
    <property type="molecule type" value="Genomic_DNA"/>
</dbReference>
<evidence type="ECO:0000256" key="1">
    <source>
        <dbReference type="ARBA" id="ARBA00022448"/>
    </source>
</evidence>
<dbReference type="InterPro" id="IPR027417">
    <property type="entry name" value="P-loop_NTPase"/>
</dbReference>
<organism evidence="4">
    <name type="scientific">bioreactor metagenome</name>
    <dbReference type="NCBI Taxonomy" id="1076179"/>
    <lineage>
        <taxon>unclassified sequences</taxon>
        <taxon>metagenomes</taxon>
        <taxon>ecological metagenomes</taxon>
    </lineage>
</organism>
<dbReference type="PANTHER" id="PTHR42939">
    <property type="entry name" value="ABC TRANSPORTER ATP-BINDING PROTEIN ALBC-RELATED"/>
    <property type="match status" value="1"/>
</dbReference>
<protein>
    <recommendedName>
        <fullName evidence="5">Vitamin B12 import ATP-binding protein BtuD</fullName>
    </recommendedName>
</protein>
<sequence length="146" mass="15906">MLALACNAPYLLLDEPVLGLDAQHREMFYKLLLEKYAANRCTVIFSTHLIYEAANLVEHAVVIRKGRVLKDAPVEELTAGAHTVSGPAAAVDEYLRGRTALNETGIGGLKTAAVEGEPGQVPAGLEITRLNLQDYFIALMDKEDRT</sequence>
<evidence type="ECO:0000256" key="3">
    <source>
        <dbReference type="ARBA" id="ARBA00022840"/>
    </source>
</evidence>
<evidence type="ECO:0000313" key="4">
    <source>
        <dbReference type="EMBL" id="MPM23181.1"/>
    </source>
</evidence>
<reference evidence="4" key="1">
    <citation type="submission" date="2019-08" db="EMBL/GenBank/DDBJ databases">
        <authorList>
            <person name="Kucharzyk K."/>
            <person name="Murdoch R.W."/>
            <person name="Higgins S."/>
            <person name="Loffler F."/>
        </authorList>
    </citation>
    <scope>NUCLEOTIDE SEQUENCE</scope>
</reference>
<dbReference type="SUPFAM" id="SSF52540">
    <property type="entry name" value="P-loop containing nucleoside triphosphate hydrolases"/>
    <property type="match status" value="1"/>
</dbReference>
<keyword evidence="2" id="KW-0547">Nucleotide-binding</keyword>
<comment type="caution">
    <text evidence="4">The sequence shown here is derived from an EMBL/GenBank/DDBJ whole genome shotgun (WGS) entry which is preliminary data.</text>
</comment>
<dbReference type="GO" id="GO:0005524">
    <property type="term" value="F:ATP binding"/>
    <property type="evidence" value="ECO:0007669"/>
    <property type="project" value="UniProtKB-KW"/>
</dbReference>
<evidence type="ECO:0008006" key="5">
    <source>
        <dbReference type="Google" id="ProtNLM"/>
    </source>
</evidence>
<keyword evidence="1" id="KW-0813">Transport</keyword>
<evidence type="ECO:0000256" key="2">
    <source>
        <dbReference type="ARBA" id="ARBA00022741"/>
    </source>
</evidence>
<gene>
    <name evidence="4" type="ORF">SDC9_69645</name>
</gene>
<accession>A0A644Y5F3</accession>
<name>A0A644Y5F3_9ZZZZ</name>
<dbReference type="InterPro" id="IPR051782">
    <property type="entry name" value="ABC_Transporter_VariousFunc"/>
</dbReference>
<dbReference type="Gene3D" id="3.40.50.300">
    <property type="entry name" value="P-loop containing nucleotide triphosphate hydrolases"/>
    <property type="match status" value="1"/>
</dbReference>
<proteinExistence type="predicted"/>
<keyword evidence="3" id="KW-0067">ATP-binding</keyword>
<dbReference type="AlphaFoldDB" id="A0A644Y5F3"/>
<dbReference type="PANTHER" id="PTHR42939:SF1">
    <property type="entry name" value="ABC TRANSPORTER ATP-BINDING PROTEIN ALBC-RELATED"/>
    <property type="match status" value="1"/>
</dbReference>